<feature type="transmembrane region" description="Helical" evidence="6">
    <location>
        <begin position="367"/>
        <end position="391"/>
    </location>
</feature>
<dbReference type="SUPFAM" id="SSF55729">
    <property type="entry name" value="Acyl-CoA N-acyltransferases (Nat)"/>
    <property type="match status" value="1"/>
</dbReference>
<dbReference type="NCBIfam" id="NF033480">
    <property type="entry name" value="bifunc_MprF"/>
    <property type="match status" value="1"/>
</dbReference>
<keyword evidence="2" id="KW-1003">Cell membrane</keyword>
<name>A0A3B0VCE9_9ZZZZ</name>
<accession>A0A3B0VCE9</accession>
<feature type="transmembrane region" description="Helical" evidence="6">
    <location>
        <begin position="94"/>
        <end position="113"/>
    </location>
</feature>
<dbReference type="Pfam" id="PF09924">
    <property type="entry name" value="LPG_synthase_C"/>
    <property type="match status" value="1"/>
</dbReference>
<dbReference type="PANTHER" id="PTHR34697:SF2">
    <property type="entry name" value="PHOSPHATIDYLGLYCEROL LYSYLTRANSFERASE"/>
    <property type="match status" value="1"/>
</dbReference>
<evidence type="ECO:0000256" key="3">
    <source>
        <dbReference type="ARBA" id="ARBA00022692"/>
    </source>
</evidence>
<feature type="transmembrane region" description="Helical" evidence="6">
    <location>
        <begin position="12"/>
        <end position="33"/>
    </location>
</feature>
<feature type="transmembrane region" description="Helical" evidence="6">
    <location>
        <begin position="403"/>
        <end position="421"/>
    </location>
</feature>
<evidence type="ECO:0000256" key="5">
    <source>
        <dbReference type="ARBA" id="ARBA00023136"/>
    </source>
</evidence>
<feature type="transmembrane region" description="Helical" evidence="6">
    <location>
        <begin position="333"/>
        <end position="355"/>
    </location>
</feature>
<gene>
    <name evidence="8" type="ORF">MNBD_DELTA04-595</name>
</gene>
<dbReference type="GO" id="GO:0055091">
    <property type="term" value="P:phospholipid homeostasis"/>
    <property type="evidence" value="ECO:0007669"/>
    <property type="project" value="TreeGrafter"/>
</dbReference>
<dbReference type="InterPro" id="IPR024320">
    <property type="entry name" value="LPG_synthase_C"/>
</dbReference>
<keyword evidence="3 6" id="KW-0812">Transmembrane</keyword>
<sequence>MRNETSELIKEKILSILPFFVGLVLFGGALFVLHRELAHYHLADIRHSLDAIPQQRITFAFLLTVASYLVMSGYDILALGIINHPLPYRKVTPASFIGYAFSNNLGLSMLAGASVRYTLYAAWGLRPGEIGKVVVFCTLTLWLGFLSLGGILFLTAPPAIPAGLHLPLASLRLAGLIFLLVVASYLLLCMVRQKPLMLFGRTIGLPRPAYLAPQIVIAVLDWTLAGSVLYVLLPTSPSLTFGNFLGIFLLAQLAGLISQVPGGVGIFETTALLLLQPYFPAPAILGSLVLYRGMYYLLPLLLAATLLGGLGISSRWHRIRGMFQSLDSVASMAAPWLFSLVAFGGGIILLLSGAIPDTYGRLQWLKHILPLAVAEISHFLASLAGAGLLVLARGLQRRLDAAYVLTILLFMAGIVFSLLKGMNYEEAAVLTIMLAAILPCHRYFYRKAALLSEPFTAGWTIAIGLVFSATLWLIFFSYKHVEYSQTLWWQFAFNDNAPRSLRAMVGAIMVVGFFFLARLMRPHPPTDTREEAVDMTRLEKIVSRSAKTNANLAFLGDKKILFSRSGDAFLMYRIKGRSWVVMGDPVGPVTEWPELIWRFKEKSDIHGGWPVFYEVSHEHLSYYIDIGLMLFKLGEEARVSLRVFSLQSRAAKGLRYTKRRLEKEGWQFTIIPKTGVAELMPALRAVSDAWLAAKNTREKGFSMGFFKPDYLARFPIALVARGDDICAFANVWPGTPGGELSIDLMRYRPEAPQGIMDFLFLHLILWGQEQQFQWFNLGMAPLAGMTDHRLAPLWNRVGAFVFRHGEHFYNFNGLRNYKEKFKPHWEPRYLAAPSRVKLLPILRDVAAIISGGIKGAIGK</sequence>
<feature type="transmembrane region" description="Helical" evidence="6">
    <location>
        <begin position="427"/>
        <end position="445"/>
    </location>
</feature>
<dbReference type="EMBL" id="UOEY01000122">
    <property type="protein sequence ID" value="VAW41368.1"/>
    <property type="molecule type" value="Genomic_DNA"/>
</dbReference>
<keyword evidence="5 6" id="KW-0472">Membrane</keyword>
<evidence type="ECO:0000256" key="4">
    <source>
        <dbReference type="ARBA" id="ARBA00022989"/>
    </source>
</evidence>
<feature type="transmembrane region" description="Helical" evidence="6">
    <location>
        <begin position="133"/>
        <end position="156"/>
    </location>
</feature>
<dbReference type="AlphaFoldDB" id="A0A3B0VCE9"/>
<comment type="subcellular location">
    <subcellularLocation>
        <location evidence="1">Cell membrane</location>
        <topology evidence="1">Multi-pass membrane protein</topology>
    </subcellularLocation>
</comment>
<protein>
    <recommendedName>
        <fullName evidence="7">Phosphatidylglycerol lysyltransferase C-terminal domain-containing protein</fullName>
    </recommendedName>
</protein>
<evidence type="ECO:0000256" key="2">
    <source>
        <dbReference type="ARBA" id="ARBA00022475"/>
    </source>
</evidence>
<feature type="transmembrane region" description="Helical" evidence="6">
    <location>
        <begin position="293"/>
        <end position="312"/>
    </location>
</feature>
<evidence type="ECO:0000256" key="6">
    <source>
        <dbReference type="SAM" id="Phobius"/>
    </source>
</evidence>
<feature type="transmembrane region" description="Helical" evidence="6">
    <location>
        <begin position="239"/>
        <end position="257"/>
    </location>
</feature>
<evidence type="ECO:0000313" key="8">
    <source>
        <dbReference type="EMBL" id="VAW41368.1"/>
    </source>
</evidence>
<feature type="transmembrane region" description="Helical" evidence="6">
    <location>
        <begin position="457"/>
        <end position="481"/>
    </location>
</feature>
<dbReference type="InterPro" id="IPR016181">
    <property type="entry name" value="Acyl_CoA_acyltransferase"/>
</dbReference>
<reference evidence="8" key="1">
    <citation type="submission" date="2018-06" db="EMBL/GenBank/DDBJ databases">
        <authorList>
            <person name="Zhirakovskaya E."/>
        </authorList>
    </citation>
    <scope>NUCLEOTIDE SEQUENCE</scope>
</reference>
<evidence type="ECO:0000256" key="1">
    <source>
        <dbReference type="ARBA" id="ARBA00004651"/>
    </source>
</evidence>
<feature type="transmembrane region" description="Helical" evidence="6">
    <location>
        <begin position="501"/>
        <end position="520"/>
    </location>
</feature>
<dbReference type="GO" id="GO:0016755">
    <property type="term" value="F:aminoacyltransferase activity"/>
    <property type="evidence" value="ECO:0007669"/>
    <property type="project" value="TreeGrafter"/>
</dbReference>
<keyword evidence="4 6" id="KW-1133">Transmembrane helix</keyword>
<dbReference type="PANTHER" id="PTHR34697">
    <property type="entry name" value="PHOSPHATIDYLGLYCEROL LYSYLTRANSFERASE"/>
    <property type="match status" value="1"/>
</dbReference>
<dbReference type="InterPro" id="IPR051211">
    <property type="entry name" value="PG_lysyltransferase"/>
</dbReference>
<proteinExistence type="predicted"/>
<feature type="transmembrane region" description="Helical" evidence="6">
    <location>
        <begin position="168"/>
        <end position="188"/>
    </location>
</feature>
<feature type="domain" description="Phosphatidylglycerol lysyltransferase C-terminal" evidence="7">
    <location>
        <begin position="545"/>
        <end position="831"/>
    </location>
</feature>
<feature type="transmembrane region" description="Helical" evidence="6">
    <location>
        <begin position="209"/>
        <end position="233"/>
    </location>
</feature>
<organism evidence="8">
    <name type="scientific">hydrothermal vent metagenome</name>
    <dbReference type="NCBI Taxonomy" id="652676"/>
    <lineage>
        <taxon>unclassified sequences</taxon>
        <taxon>metagenomes</taxon>
        <taxon>ecological metagenomes</taxon>
    </lineage>
</organism>
<evidence type="ECO:0000259" key="7">
    <source>
        <dbReference type="Pfam" id="PF09924"/>
    </source>
</evidence>
<dbReference type="GO" id="GO:0005886">
    <property type="term" value="C:plasma membrane"/>
    <property type="evidence" value="ECO:0007669"/>
    <property type="project" value="UniProtKB-SubCell"/>
</dbReference>
<feature type="transmembrane region" description="Helical" evidence="6">
    <location>
        <begin position="59"/>
        <end position="82"/>
    </location>
</feature>